<gene>
    <name evidence="2" type="ORF">MSPICULIGERA_LOCUS9436</name>
</gene>
<organism evidence="2 3">
    <name type="scientific">Mesorhabditis spiculigera</name>
    <dbReference type="NCBI Taxonomy" id="96644"/>
    <lineage>
        <taxon>Eukaryota</taxon>
        <taxon>Metazoa</taxon>
        <taxon>Ecdysozoa</taxon>
        <taxon>Nematoda</taxon>
        <taxon>Chromadorea</taxon>
        <taxon>Rhabditida</taxon>
        <taxon>Rhabditina</taxon>
        <taxon>Rhabditomorpha</taxon>
        <taxon>Rhabditoidea</taxon>
        <taxon>Rhabditidae</taxon>
        <taxon>Mesorhabditinae</taxon>
        <taxon>Mesorhabditis</taxon>
    </lineage>
</organism>
<evidence type="ECO:0000313" key="3">
    <source>
        <dbReference type="Proteomes" id="UP001177023"/>
    </source>
</evidence>
<dbReference type="InterPro" id="IPR036259">
    <property type="entry name" value="MFS_trans_sf"/>
</dbReference>
<keyword evidence="1" id="KW-0472">Membrane</keyword>
<reference evidence="2" key="1">
    <citation type="submission" date="2023-06" db="EMBL/GenBank/DDBJ databases">
        <authorList>
            <person name="Delattre M."/>
        </authorList>
    </citation>
    <scope>NUCLEOTIDE SEQUENCE</scope>
    <source>
        <strain evidence="2">AF72</strain>
    </source>
</reference>
<keyword evidence="1" id="KW-1133">Transmembrane helix</keyword>
<dbReference type="AlphaFoldDB" id="A0AA36CLW4"/>
<feature type="transmembrane region" description="Helical" evidence="1">
    <location>
        <begin position="180"/>
        <end position="204"/>
    </location>
</feature>
<evidence type="ECO:0000313" key="2">
    <source>
        <dbReference type="EMBL" id="CAJ0571009.1"/>
    </source>
</evidence>
<protein>
    <submittedName>
        <fullName evidence="2">Uncharacterized protein</fullName>
    </submittedName>
</protein>
<dbReference type="EMBL" id="CATQJA010002523">
    <property type="protein sequence ID" value="CAJ0571009.1"/>
    <property type="molecule type" value="Genomic_DNA"/>
</dbReference>
<keyword evidence="3" id="KW-1185">Reference proteome</keyword>
<sequence>MVLFNKTSIEMFGVDDGGIMMLSIASWTNLTGMAFSIFGVLPLVDYLGRRPICIYIKVALATAGTTLCVLAWLLQNGVFYLLAVAFFAAPYAVFALGDIIFLCEIHKDHPEHKGAFAMLSLALLPLSVLIATTLAREDVWGTPDKWIYIPLLAQLGALINPPLMILFNQTSSELFGINDGGILMLSASSWTLFAGQGFSIIVLLPLMDYLGRRAICVYVKFGLASLGTIFYLLAWSTQNGLFYLIGAALIAATYAIYGLGDVIFLCEMAPPEHKGTFTMLSLSSVQVFAQIVTCSSTYSLH</sequence>
<proteinExistence type="predicted"/>
<feature type="transmembrane region" description="Helical" evidence="1">
    <location>
        <begin position="210"/>
        <end position="234"/>
    </location>
</feature>
<feature type="transmembrane region" description="Helical" evidence="1">
    <location>
        <begin position="147"/>
        <end position="168"/>
    </location>
</feature>
<feature type="transmembrane region" description="Helical" evidence="1">
    <location>
        <begin position="241"/>
        <end position="260"/>
    </location>
</feature>
<evidence type="ECO:0000256" key="1">
    <source>
        <dbReference type="SAM" id="Phobius"/>
    </source>
</evidence>
<feature type="transmembrane region" description="Helical" evidence="1">
    <location>
        <begin position="20"/>
        <end position="41"/>
    </location>
</feature>
<keyword evidence="1" id="KW-0812">Transmembrane</keyword>
<feature type="transmembrane region" description="Helical" evidence="1">
    <location>
        <begin position="53"/>
        <end position="73"/>
    </location>
</feature>
<comment type="caution">
    <text evidence="2">The sequence shown here is derived from an EMBL/GenBank/DDBJ whole genome shotgun (WGS) entry which is preliminary data.</text>
</comment>
<dbReference type="SUPFAM" id="SSF103473">
    <property type="entry name" value="MFS general substrate transporter"/>
    <property type="match status" value="1"/>
</dbReference>
<dbReference type="Proteomes" id="UP001177023">
    <property type="component" value="Unassembled WGS sequence"/>
</dbReference>
<name>A0AA36CLW4_9BILA</name>
<feature type="transmembrane region" description="Helical" evidence="1">
    <location>
        <begin position="79"/>
        <end position="103"/>
    </location>
</feature>
<accession>A0AA36CLW4</accession>
<feature type="non-terminal residue" evidence="2">
    <location>
        <position position="301"/>
    </location>
</feature>
<feature type="transmembrane region" description="Helical" evidence="1">
    <location>
        <begin position="115"/>
        <end position="135"/>
    </location>
</feature>